<name>A0A7W9WL63_9ACTN</name>
<dbReference type="EMBL" id="JACHGV010000015">
    <property type="protein sequence ID" value="MBB6081019.1"/>
    <property type="molecule type" value="Genomic_DNA"/>
</dbReference>
<feature type="region of interest" description="Disordered" evidence="1">
    <location>
        <begin position="77"/>
        <end position="96"/>
    </location>
</feature>
<dbReference type="AlphaFoldDB" id="A0A7W9WL63"/>
<accession>A0A7W9WL63</accession>
<dbReference type="Proteomes" id="UP000591537">
    <property type="component" value="Unassembled WGS sequence"/>
</dbReference>
<organism evidence="2 3">
    <name type="scientific">Streptomyces paradoxus</name>
    <dbReference type="NCBI Taxonomy" id="66375"/>
    <lineage>
        <taxon>Bacteria</taxon>
        <taxon>Bacillati</taxon>
        <taxon>Actinomycetota</taxon>
        <taxon>Actinomycetes</taxon>
        <taxon>Kitasatosporales</taxon>
        <taxon>Streptomycetaceae</taxon>
        <taxon>Streptomyces</taxon>
    </lineage>
</organism>
<evidence type="ECO:0000313" key="3">
    <source>
        <dbReference type="Proteomes" id="UP000591537"/>
    </source>
</evidence>
<keyword evidence="3" id="KW-1185">Reference proteome</keyword>
<sequence>MKGRPSKKESPFEPGLIPAPSGLLEWRDARHFDRWKDLPCVLCGRPTPMRSHSEEPVHKACAESWIAANPVEARLGRFASDVKPKPKSEGQGDDHA</sequence>
<evidence type="ECO:0000256" key="1">
    <source>
        <dbReference type="SAM" id="MobiDB-lite"/>
    </source>
</evidence>
<gene>
    <name evidence="2" type="ORF">HNR57_006970</name>
</gene>
<feature type="region of interest" description="Disordered" evidence="1">
    <location>
        <begin position="1"/>
        <end position="20"/>
    </location>
</feature>
<feature type="compositionally biased region" description="Basic and acidic residues" evidence="1">
    <location>
        <begin position="1"/>
        <end position="11"/>
    </location>
</feature>
<evidence type="ECO:0000313" key="2">
    <source>
        <dbReference type="EMBL" id="MBB6081019.1"/>
    </source>
</evidence>
<dbReference type="RefSeq" id="WP_184566451.1">
    <property type="nucleotide sequence ID" value="NZ_BAAARS010000012.1"/>
</dbReference>
<comment type="caution">
    <text evidence="2">The sequence shown here is derived from an EMBL/GenBank/DDBJ whole genome shotgun (WGS) entry which is preliminary data.</text>
</comment>
<reference evidence="2 3" key="1">
    <citation type="submission" date="2020-08" db="EMBL/GenBank/DDBJ databases">
        <title>Genomic Encyclopedia of Type Strains, Phase IV (KMG-IV): sequencing the most valuable type-strain genomes for metagenomic binning, comparative biology and taxonomic classification.</title>
        <authorList>
            <person name="Goeker M."/>
        </authorList>
    </citation>
    <scope>NUCLEOTIDE SEQUENCE [LARGE SCALE GENOMIC DNA]</scope>
    <source>
        <strain evidence="2 3">DSM 43350</strain>
    </source>
</reference>
<feature type="compositionally biased region" description="Basic and acidic residues" evidence="1">
    <location>
        <begin position="80"/>
        <end position="96"/>
    </location>
</feature>
<proteinExistence type="predicted"/>
<protein>
    <submittedName>
        <fullName evidence="2">Uncharacterized protein</fullName>
    </submittedName>
</protein>